<evidence type="ECO:0000256" key="4">
    <source>
        <dbReference type="ARBA" id="ARBA00022741"/>
    </source>
</evidence>
<name>A0A1M7YEN9_9BACT</name>
<accession>A0A1M7YEN9</accession>
<evidence type="ECO:0000256" key="8">
    <source>
        <dbReference type="HAMAP-Rule" id="MF_00165"/>
    </source>
</evidence>
<dbReference type="RefSeq" id="WP_073615247.1">
    <property type="nucleotide sequence ID" value="NZ_FRFE01000022.1"/>
</dbReference>
<gene>
    <name evidence="8" type="primary">tmk</name>
    <name evidence="10" type="ORF">SAMN02745220_03803</name>
</gene>
<comment type="function">
    <text evidence="8">Phosphorylation of dTMP to form dTDP in both de novo and salvage pathways of dTTP synthesis.</text>
</comment>
<dbReference type="InterPro" id="IPR018095">
    <property type="entry name" value="Thymidylate_kin_CS"/>
</dbReference>
<keyword evidence="3 8" id="KW-0545">Nucleotide biosynthesis</keyword>
<keyword evidence="11" id="KW-1185">Reference proteome</keyword>
<feature type="domain" description="Thymidylate kinase-like" evidence="9">
    <location>
        <begin position="12"/>
        <end position="191"/>
    </location>
</feature>
<dbReference type="PANTHER" id="PTHR10344">
    <property type="entry name" value="THYMIDYLATE KINASE"/>
    <property type="match status" value="1"/>
</dbReference>
<evidence type="ECO:0000259" key="9">
    <source>
        <dbReference type="Pfam" id="PF02223"/>
    </source>
</evidence>
<dbReference type="NCBIfam" id="TIGR00041">
    <property type="entry name" value="DTMP_kinase"/>
    <property type="match status" value="1"/>
</dbReference>
<evidence type="ECO:0000256" key="6">
    <source>
        <dbReference type="ARBA" id="ARBA00022840"/>
    </source>
</evidence>
<sequence>MKHALPGRLIVFEGIDGTGKSTQILLLGEYLRRQGHEVLITREPTDGQFGRKIRKLYADRKQVSQQEELELFLADRREHCQTELLPALRLGKIVLCDRYFLSTVAYQGANGFDPAMILEHNAFAPDPDLALIFEVSVATSLKRITQGRGEQLNDFEQEESLTRVSAIFDLLDLPYITRIDAEQTIEEIHRAVITAAQNIVPQPVSETLIES</sequence>
<dbReference type="GO" id="GO:0006227">
    <property type="term" value="P:dUDP biosynthetic process"/>
    <property type="evidence" value="ECO:0007669"/>
    <property type="project" value="TreeGrafter"/>
</dbReference>
<dbReference type="Gene3D" id="3.40.50.300">
    <property type="entry name" value="P-loop containing nucleotide triphosphate hydrolases"/>
    <property type="match status" value="1"/>
</dbReference>
<dbReference type="EC" id="2.7.4.9" evidence="8"/>
<dbReference type="PANTHER" id="PTHR10344:SF4">
    <property type="entry name" value="UMP-CMP KINASE 2, MITOCHONDRIAL"/>
    <property type="match status" value="1"/>
</dbReference>
<dbReference type="GO" id="GO:0006233">
    <property type="term" value="P:dTDP biosynthetic process"/>
    <property type="evidence" value="ECO:0007669"/>
    <property type="project" value="InterPro"/>
</dbReference>
<dbReference type="GO" id="GO:0005524">
    <property type="term" value="F:ATP binding"/>
    <property type="evidence" value="ECO:0007669"/>
    <property type="project" value="UniProtKB-UniRule"/>
</dbReference>
<protein>
    <recommendedName>
        <fullName evidence="8">Thymidylate kinase</fullName>
        <ecNumber evidence="8">2.7.4.9</ecNumber>
    </recommendedName>
    <alternativeName>
        <fullName evidence="8">dTMP kinase</fullName>
    </alternativeName>
</protein>
<dbReference type="STRING" id="1121416.SAMN02745220_03803"/>
<dbReference type="HAMAP" id="MF_00165">
    <property type="entry name" value="Thymidylate_kinase"/>
    <property type="match status" value="1"/>
</dbReference>
<keyword evidence="4 8" id="KW-0547">Nucleotide-binding</keyword>
<dbReference type="PROSITE" id="PS01331">
    <property type="entry name" value="THYMIDYLATE_KINASE"/>
    <property type="match status" value="1"/>
</dbReference>
<dbReference type="GO" id="GO:0004798">
    <property type="term" value="F:dTMP kinase activity"/>
    <property type="evidence" value="ECO:0007669"/>
    <property type="project" value="UniProtKB-UniRule"/>
</dbReference>
<keyword evidence="2 8" id="KW-0808">Transferase</keyword>
<evidence type="ECO:0000256" key="1">
    <source>
        <dbReference type="ARBA" id="ARBA00009776"/>
    </source>
</evidence>
<evidence type="ECO:0000313" key="10">
    <source>
        <dbReference type="EMBL" id="SHO51056.1"/>
    </source>
</evidence>
<dbReference type="CDD" id="cd01672">
    <property type="entry name" value="TMPK"/>
    <property type="match status" value="1"/>
</dbReference>
<dbReference type="InterPro" id="IPR018094">
    <property type="entry name" value="Thymidylate_kinase"/>
</dbReference>
<reference evidence="10 11" key="1">
    <citation type="submission" date="2016-12" db="EMBL/GenBank/DDBJ databases">
        <authorList>
            <person name="Song W.-J."/>
            <person name="Kurnit D.M."/>
        </authorList>
    </citation>
    <scope>NUCLEOTIDE SEQUENCE [LARGE SCALE GENOMIC DNA]</scope>
    <source>
        <strain evidence="10 11">DSM 18488</strain>
    </source>
</reference>
<dbReference type="AlphaFoldDB" id="A0A1M7YEN9"/>
<organism evidence="10 11">
    <name type="scientific">Desulfopila aestuarii DSM 18488</name>
    <dbReference type="NCBI Taxonomy" id="1121416"/>
    <lineage>
        <taxon>Bacteria</taxon>
        <taxon>Pseudomonadati</taxon>
        <taxon>Thermodesulfobacteriota</taxon>
        <taxon>Desulfobulbia</taxon>
        <taxon>Desulfobulbales</taxon>
        <taxon>Desulfocapsaceae</taxon>
        <taxon>Desulfopila</taxon>
    </lineage>
</organism>
<dbReference type="Pfam" id="PF02223">
    <property type="entry name" value="Thymidylate_kin"/>
    <property type="match status" value="1"/>
</dbReference>
<evidence type="ECO:0000256" key="3">
    <source>
        <dbReference type="ARBA" id="ARBA00022727"/>
    </source>
</evidence>
<comment type="similarity">
    <text evidence="1 8">Belongs to the thymidylate kinase family.</text>
</comment>
<dbReference type="Proteomes" id="UP000184603">
    <property type="component" value="Unassembled WGS sequence"/>
</dbReference>
<dbReference type="EMBL" id="FRFE01000022">
    <property type="protein sequence ID" value="SHO51056.1"/>
    <property type="molecule type" value="Genomic_DNA"/>
</dbReference>
<dbReference type="GO" id="GO:0005737">
    <property type="term" value="C:cytoplasm"/>
    <property type="evidence" value="ECO:0007669"/>
    <property type="project" value="TreeGrafter"/>
</dbReference>
<keyword evidence="5 8" id="KW-0418">Kinase</keyword>
<feature type="binding site" evidence="8">
    <location>
        <begin position="14"/>
        <end position="21"/>
    </location>
    <ligand>
        <name>ATP</name>
        <dbReference type="ChEBI" id="CHEBI:30616"/>
    </ligand>
</feature>
<dbReference type="OrthoDB" id="9774907at2"/>
<dbReference type="InterPro" id="IPR027417">
    <property type="entry name" value="P-loop_NTPase"/>
</dbReference>
<evidence type="ECO:0000313" key="11">
    <source>
        <dbReference type="Proteomes" id="UP000184603"/>
    </source>
</evidence>
<dbReference type="SUPFAM" id="SSF52540">
    <property type="entry name" value="P-loop containing nucleoside triphosphate hydrolases"/>
    <property type="match status" value="1"/>
</dbReference>
<dbReference type="InterPro" id="IPR039430">
    <property type="entry name" value="Thymidylate_kin-like_dom"/>
</dbReference>
<keyword evidence="6 8" id="KW-0067">ATP-binding</keyword>
<evidence type="ECO:0000256" key="2">
    <source>
        <dbReference type="ARBA" id="ARBA00022679"/>
    </source>
</evidence>
<dbReference type="GO" id="GO:0006235">
    <property type="term" value="P:dTTP biosynthetic process"/>
    <property type="evidence" value="ECO:0007669"/>
    <property type="project" value="UniProtKB-UniRule"/>
</dbReference>
<evidence type="ECO:0000256" key="5">
    <source>
        <dbReference type="ARBA" id="ARBA00022777"/>
    </source>
</evidence>
<proteinExistence type="inferred from homology"/>
<evidence type="ECO:0000256" key="7">
    <source>
        <dbReference type="ARBA" id="ARBA00048743"/>
    </source>
</evidence>
<comment type="catalytic activity">
    <reaction evidence="7 8">
        <text>dTMP + ATP = dTDP + ADP</text>
        <dbReference type="Rhea" id="RHEA:13517"/>
        <dbReference type="ChEBI" id="CHEBI:30616"/>
        <dbReference type="ChEBI" id="CHEBI:58369"/>
        <dbReference type="ChEBI" id="CHEBI:63528"/>
        <dbReference type="ChEBI" id="CHEBI:456216"/>
        <dbReference type="EC" id="2.7.4.9"/>
    </reaction>
</comment>